<keyword evidence="4 6" id="KW-1133">Transmembrane helix</keyword>
<evidence type="ECO:0000256" key="5">
    <source>
        <dbReference type="ARBA" id="ARBA00023136"/>
    </source>
</evidence>
<feature type="transmembrane region" description="Helical" evidence="6">
    <location>
        <begin position="241"/>
        <end position="264"/>
    </location>
</feature>
<comment type="subcellular location">
    <subcellularLocation>
        <location evidence="1">Endomembrane system</location>
        <topology evidence="1">Multi-pass membrane protein</topology>
    </subcellularLocation>
</comment>
<gene>
    <name evidence="8" type="ORF">F9K24_07565</name>
</gene>
<dbReference type="GO" id="GO:0022857">
    <property type="term" value="F:transmembrane transporter activity"/>
    <property type="evidence" value="ECO:0007669"/>
    <property type="project" value="InterPro"/>
</dbReference>
<feature type="transmembrane region" description="Helical" evidence="6">
    <location>
        <begin position="345"/>
        <end position="368"/>
    </location>
</feature>
<feature type="transmembrane region" description="Helical" evidence="6">
    <location>
        <begin position="53"/>
        <end position="74"/>
    </location>
</feature>
<comment type="caution">
    <text evidence="8">The sequence shown here is derived from an EMBL/GenBank/DDBJ whole genome shotgun (WGS) entry which is preliminary data.</text>
</comment>
<sequence>MQKERAPKREIFGWAMFDFANSSYTTVIVTVVYAIVFPQIIVGDAPEYRMGNLLWSIGLSLSYVIVVATAPILGAIMDFSASKKKFLFASYLFTILLTAALFFVRPGDVWLGVTLLVLSNYGFAAGESFAGAFLPDLGPPEDLGKISGFAWGIGYFGGLVSTALVLALIEPGGGPTNPDNPSLPFIGPVTAAFFLLAGIPTFLLLKERGTAQTLPAGETMFKIGFHRLFATLKEIGDFRDLTMFLASLFFSQAGLYVVISFAFIYGAQVIHWSAGAMAMMFIITQFTAAGGAILFGLLQDRIGSIRTYMMTLVLWIVAVALIYGTNDLTAWINETFAKDYKAESVFLFIGCLAGLGLGATQSAGRAIVGIFSPESKSGEFFGFWGQSSKLSAIVGVLGTGLLQNMIGLQKAILFTVVLFILGMIVSFYVNEARGRKMAAEHEGE</sequence>
<feature type="transmembrane region" description="Helical" evidence="6">
    <location>
        <begin position="146"/>
        <end position="169"/>
    </location>
</feature>
<feature type="transmembrane region" description="Helical" evidence="6">
    <location>
        <begin position="307"/>
        <end position="325"/>
    </location>
</feature>
<feature type="transmembrane region" description="Helical" evidence="6">
    <location>
        <begin position="86"/>
        <end position="104"/>
    </location>
</feature>
<evidence type="ECO:0000256" key="1">
    <source>
        <dbReference type="ARBA" id="ARBA00004127"/>
    </source>
</evidence>
<evidence type="ECO:0000256" key="2">
    <source>
        <dbReference type="ARBA" id="ARBA00022448"/>
    </source>
</evidence>
<name>A0A833H2T8_9LEPT</name>
<evidence type="ECO:0000256" key="3">
    <source>
        <dbReference type="ARBA" id="ARBA00022692"/>
    </source>
</evidence>
<dbReference type="GO" id="GO:0012505">
    <property type="term" value="C:endomembrane system"/>
    <property type="evidence" value="ECO:0007669"/>
    <property type="project" value="UniProtKB-SubCell"/>
</dbReference>
<evidence type="ECO:0000256" key="4">
    <source>
        <dbReference type="ARBA" id="ARBA00022989"/>
    </source>
</evidence>
<feature type="transmembrane region" description="Helical" evidence="6">
    <location>
        <begin position="408"/>
        <end position="429"/>
    </location>
</feature>
<dbReference type="InterPro" id="IPR036259">
    <property type="entry name" value="MFS_trans_sf"/>
</dbReference>
<dbReference type="Gene3D" id="1.20.1250.20">
    <property type="entry name" value="MFS general substrate transporter like domains"/>
    <property type="match status" value="2"/>
</dbReference>
<feature type="transmembrane region" description="Helical" evidence="6">
    <location>
        <begin position="270"/>
        <end position="295"/>
    </location>
</feature>
<keyword evidence="5 6" id="KW-0472">Membrane</keyword>
<evidence type="ECO:0000313" key="9">
    <source>
        <dbReference type="Proteomes" id="UP000460298"/>
    </source>
</evidence>
<keyword evidence="2" id="KW-0813">Transport</keyword>
<reference evidence="8 9" key="1">
    <citation type="submission" date="2019-10" db="EMBL/GenBank/DDBJ databases">
        <title>Extracellular Electron Transfer in a Candidatus Methanoperedens spp. Enrichment Culture.</title>
        <authorList>
            <person name="Berger S."/>
            <person name="Rangel Shaw D."/>
            <person name="Berben T."/>
            <person name="In 'T Zandt M."/>
            <person name="Frank J."/>
            <person name="Reimann J."/>
            <person name="Jetten M.S.M."/>
            <person name="Welte C.U."/>
        </authorList>
    </citation>
    <scope>NUCLEOTIDE SEQUENCE [LARGE SCALE GENOMIC DNA]</scope>
    <source>
        <strain evidence="8">SB12</strain>
    </source>
</reference>
<dbReference type="EMBL" id="WBUI01000006">
    <property type="protein sequence ID" value="KAB2933195.1"/>
    <property type="molecule type" value="Genomic_DNA"/>
</dbReference>
<dbReference type="InterPro" id="IPR024671">
    <property type="entry name" value="Atg22-like"/>
</dbReference>
<proteinExistence type="predicted"/>
<protein>
    <submittedName>
        <fullName evidence="8">MFS transporter</fullName>
    </submittedName>
</protein>
<dbReference type="InterPro" id="IPR020846">
    <property type="entry name" value="MFS_dom"/>
</dbReference>
<dbReference type="SUPFAM" id="SSF103473">
    <property type="entry name" value="MFS general substrate transporter"/>
    <property type="match status" value="1"/>
</dbReference>
<feature type="domain" description="Major facilitator superfamily (MFS) profile" evidence="7">
    <location>
        <begin position="240"/>
        <end position="444"/>
    </location>
</feature>
<evidence type="ECO:0000259" key="7">
    <source>
        <dbReference type="PROSITE" id="PS50850"/>
    </source>
</evidence>
<organism evidence="8 9">
    <name type="scientific">Leptonema illini</name>
    <dbReference type="NCBI Taxonomy" id="183"/>
    <lineage>
        <taxon>Bacteria</taxon>
        <taxon>Pseudomonadati</taxon>
        <taxon>Spirochaetota</taxon>
        <taxon>Spirochaetia</taxon>
        <taxon>Leptospirales</taxon>
        <taxon>Leptospiraceae</taxon>
        <taxon>Leptonema</taxon>
    </lineage>
</organism>
<accession>A0A833H2T8</accession>
<feature type="transmembrane region" description="Helical" evidence="6">
    <location>
        <begin position="110"/>
        <end position="134"/>
    </location>
</feature>
<feature type="transmembrane region" description="Helical" evidence="6">
    <location>
        <begin position="185"/>
        <end position="205"/>
    </location>
</feature>
<dbReference type="PANTHER" id="PTHR23519:SF1">
    <property type="entry name" value="AUTOPHAGY-RELATED PROTEIN 22"/>
    <property type="match status" value="1"/>
</dbReference>
<feature type="transmembrane region" description="Helical" evidence="6">
    <location>
        <begin position="380"/>
        <end position="402"/>
    </location>
</feature>
<dbReference type="AlphaFoldDB" id="A0A833H2T8"/>
<dbReference type="Pfam" id="PF11700">
    <property type="entry name" value="ATG22"/>
    <property type="match status" value="2"/>
</dbReference>
<dbReference type="PROSITE" id="PS50850">
    <property type="entry name" value="MFS"/>
    <property type="match status" value="1"/>
</dbReference>
<dbReference type="PANTHER" id="PTHR23519">
    <property type="entry name" value="AUTOPHAGY-RELATED PROTEIN 22"/>
    <property type="match status" value="1"/>
</dbReference>
<dbReference type="Proteomes" id="UP000460298">
    <property type="component" value="Unassembled WGS sequence"/>
</dbReference>
<evidence type="ECO:0000256" key="6">
    <source>
        <dbReference type="SAM" id="Phobius"/>
    </source>
</evidence>
<dbReference type="InterPro" id="IPR050495">
    <property type="entry name" value="ATG22/LtaA_families"/>
</dbReference>
<evidence type="ECO:0000313" key="8">
    <source>
        <dbReference type="EMBL" id="KAB2933195.1"/>
    </source>
</evidence>
<keyword evidence="3 6" id="KW-0812">Transmembrane</keyword>
<feature type="transmembrane region" description="Helical" evidence="6">
    <location>
        <begin position="21"/>
        <end position="41"/>
    </location>
</feature>